<dbReference type="PANTHER" id="PTHR43647">
    <property type="entry name" value="DEHYDROGENASE"/>
    <property type="match status" value="1"/>
</dbReference>
<protein>
    <recommendedName>
        <fullName evidence="3">3beta-hydroxysteroid 3-dehydrogenase</fullName>
        <ecNumber evidence="3">1.1.1.270</ecNumber>
    </recommendedName>
</protein>
<evidence type="ECO:0000313" key="4">
    <source>
        <dbReference type="EMBL" id="KAJ4385715.1"/>
    </source>
</evidence>
<keyword evidence="1" id="KW-0521">NADP</keyword>
<dbReference type="Pfam" id="PF00106">
    <property type="entry name" value="adh_short"/>
    <property type="match status" value="1"/>
</dbReference>
<dbReference type="InterPro" id="IPR036291">
    <property type="entry name" value="NAD(P)-bd_dom_sf"/>
</dbReference>
<dbReference type="EC" id="1.1.1.270" evidence="3"/>
<comment type="pathway">
    <text evidence="2">Steroid biosynthesis; zymosterol biosynthesis; zymosterol from lanosterol: step 5/6.</text>
</comment>
<sequence length="347" mass="38202">MTYTKGTILVTGANGGLGSATVKRIATSTELASYHGLYVVRSTSSALTSTLASAEADHTHEILTLDLTSQSSVRRAAATINARVATGEIPPIRALVLNAGFQDFGKQQWLKEADGALDVTFAANYLGHWLLTLLLLQSMDTDKGRIVIVCSQAHDPLDKRNERTKAFVGQYETIIHDQSSIDAIAKGTWSASSEEPGFRSGYRRYGASKLFLVMMIHSLQTRLDRDPSLSKICILGVDPGTMSTGLQRHAIWFIRVLLFKVIYPFIAWLQPNGPIRTTKRSAEDIVRAAFDHGPGLGEEPKGVYLDGAVLRETGEESRDAQKRDWVWKESVRLTGLKDDEVALVDWQ</sequence>
<dbReference type="SUPFAM" id="SSF51735">
    <property type="entry name" value="NAD(P)-binding Rossmann-fold domains"/>
    <property type="match status" value="1"/>
</dbReference>
<dbReference type="GO" id="GO:0005789">
    <property type="term" value="C:endoplasmic reticulum membrane"/>
    <property type="evidence" value="ECO:0007669"/>
    <property type="project" value="TreeGrafter"/>
</dbReference>
<dbReference type="OrthoDB" id="191139at2759"/>
<dbReference type="GO" id="GO:0005741">
    <property type="term" value="C:mitochondrial outer membrane"/>
    <property type="evidence" value="ECO:0007669"/>
    <property type="project" value="TreeGrafter"/>
</dbReference>
<dbReference type="GO" id="GO:0005811">
    <property type="term" value="C:lipid droplet"/>
    <property type="evidence" value="ECO:0007669"/>
    <property type="project" value="TreeGrafter"/>
</dbReference>
<gene>
    <name evidence="4" type="ORF">N0V93_010144</name>
</gene>
<dbReference type="Gene3D" id="3.40.50.720">
    <property type="entry name" value="NAD(P)-binding Rossmann-like Domain"/>
    <property type="match status" value="1"/>
</dbReference>
<proteinExistence type="predicted"/>
<dbReference type="PRINTS" id="PR00081">
    <property type="entry name" value="GDHRDH"/>
</dbReference>
<dbReference type="PANTHER" id="PTHR43647:SF4">
    <property type="entry name" value="KETOREDUCTASE (KR) DOMAIN-CONTAINING PROTEIN"/>
    <property type="match status" value="1"/>
</dbReference>
<comment type="caution">
    <text evidence="4">The sequence shown here is derived from an EMBL/GenBank/DDBJ whole genome shotgun (WGS) entry which is preliminary data.</text>
</comment>
<name>A0A9W8YLS5_9PEZI</name>
<dbReference type="InterPro" id="IPR020904">
    <property type="entry name" value="Sc_DH/Rdtase_CS"/>
</dbReference>
<evidence type="ECO:0000256" key="2">
    <source>
        <dbReference type="ARBA" id="ARBA00023589"/>
    </source>
</evidence>
<reference evidence="4" key="1">
    <citation type="submission" date="2022-10" db="EMBL/GenBank/DDBJ databases">
        <title>Tapping the CABI collections for fungal endophytes: first genome assemblies for Collariella, Neodidymelliopsis, Ascochyta clinopodiicola, Didymella pomorum, Didymosphaeria variabile, Neocosmospora piperis and Neocucurbitaria cava.</title>
        <authorList>
            <person name="Hill R."/>
        </authorList>
    </citation>
    <scope>NUCLEOTIDE SEQUENCE</scope>
    <source>
        <strain evidence="4">IMI 355082</strain>
    </source>
</reference>
<dbReference type="Proteomes" id="UP001140453">
    <property type="component" value="Unassembled WGS sequence"/>
</dbReference>
<dbReference type="InterPro" id="IPR051593">
    <property type="entry name" value="Ergosterol_Biosynth_ERG27"/>
</dbReference>
<dbReference type="InterPro" id="IPR002347">
    <property type="entry name" value="SDR_fam"/>
</dbReference>
<dbReference type="AlphaFoldDB" id="A0A9W8YLS5"/>
<accession>A0A9W8YLS5</accession>
<evidence type="ECO:0000256" key="1">
    <source>
        <dbReference type="ARBA" id="ARBA00022857"/>
    </source>
</evidence>
<evidence type="ECO:0000256" key="3">
    <source>
        <dbReference type="ARBA" id="ARBA00023621"/>
    </source>
</evidence>
<evidence type="ECO:0000313" key="5">
    <source>
        <dbReference type="Proteomes" id="UP001140453"/>
    </source>
</evidence>
<keyword evidence="5" id="KW-1185">Reference proteome</keyword>
<organism evidence="4 5">
    <name type="scientific">Gnomoniopsis smithogilvyi</name>
    <dbReference type="NCBI Taxonomy" id="1191159"/>
    <lineage>
        <taxon>Eukaryota</taxon>
        <taxon>Fungi</taxon>
        <taxon>Dikarya</taxon>
        <taxon>Ascomycota</taxon>
        <taxon>Pezizomycotina</taxon>
        <taxon>Sordariomycetes</taxon>
        <taxon>Sordariomycetidae</taxon>
        <taxon>Diaporthales</taxon>
        <taxon>Gnomoniaceae</taxon>
        <taxon>Gnomoniopsis</taxon>
    </lineage>
</organism>
<dbReference type="EMBL" id="JAPEVB010000007">
    <property type="protein sequence ID" value="KAJ4385715.1"/>
    <property type="molecule type" value="Genomic_DNA"/>
</dbReference>
<dbReference type="GO" id="GO:0000253">
    <property type="term" value="F:3-beta-hydroxysteroid 3-dehydrogenase (NADP+) activity"/>
    <property type="evidence" value="ECO:0007669"/>
    <property type="project" value="UniProtKB-EC"/>
</dbReference>
<dbReference type="PROSITE" id="PS00061">
    <property type="entry name" value="ADH_SHORT"/>
    <property type="match status" value="1"/>
</dbReference>